<comment type="caution">
    <text evidence="2">The sequence shown here is derived from an EMBL/GenBank/DDBJ whole genome shotgun (WGS) entry which is preliminary data.</text>
</comment>
<feature type="non-terminal residue" evidence="2">
    <location>
        <position position="115"/>
    </location>
</feature>
<dbReference type="Proteomes" id="UP000661193">
    <property type="component" value="Unassembled WGS sequence"/>
</dbReference>
<name>A0ABS1UVT0_9ACTN</name>
<evidence type="ECO:0000313" key="2">
    <source>
        <dbReference type="EMBL" id="MBL6280485.1"/>
    </source>
</evidence>
<reference evidence="2 3" key="1">
    <citation type="submission" date="2021-01" db="EMBL/GenBank/DDBJ databases">
        <title>Genome sequencing of Micromonospora fiedleri MG-37.</title>
        <authorList>
            <person name="Moreland P.E.J."/>
            <person name="Stach J.E.M."/>
        </authorList>
    </citation>
    <scope>NUCLEOTIDE SEQUENCE [LARGE SCALE GENOMIC DNA]</scope>
    <source>
        <strain evidence="2 3">MG-37</strain>
    </source>
</reference>
<evidence type="ECO:0000313" key="3">
    <source>
        <dbReference type="Proteomes" id="UP000661193"/>
    </source>
</evidence>
<feature type="region of interest" description="Disordered" evidence="1">
    <location>
        <begin position="75"/>
        <end position="115"/>
    </location>
</feature>
<accession>A0ABS1UVT0</accession>
<dbReference type="RefSeq" id="WP_203224665.1">
    <property type="nucleotide sequence ID" value="NZ_JAETXL010000034.1"/>
</dbReference>
<organism evidence="2 3">
    <name type="scientific">Micromonospora fiedleri</name>
    <dbReference type="NCBI Taxonomy" id="1157498"/>
    <lineage>
        <taxon>Bacteria</taxon>
        <taxon>Bacillati</taxon>
        <taxon>Actinomycetota</taxon>
        <taxon>Actinomycetes</taxon>
        <taxon>Micromonosporales</taxon>
        <taxon>Micromonosporaceae</taxon>
        <taxon>Micromonospora</taxon>
    </lineage>
</organism>
<evidence type="ECO:0000256" key="1">
    <source>
        <dbReference type="SAM" id="MobiDB-lite"/>
    </source>
</evidence>
<gene>
    <name evidence="2" type="ORF">JMF97_30510</name>
</gene>
<protein>
    <submittedName>
        <fullName evidence="2">Uncharacterized protein</fullName>
    </submittedName>
</protein>
<sequence length="115" mass="11362">MRLAISALARVAALALTGAPDPGPHVGVDRAEARPGEQVLVRLTGWPDGTVRIELCGAGAPARCAVDSSAQVHLPAGGPGGPPLTVRGPPGRCPCTGRVTTPAASRPASAPPALP</sequence>
<proteinExistence type="predicted"/>
<keyword evidence="3" id="KW-1185">Reference proteome</keyword>
<dbReference type="EMBL" id="JAETXL010000034">
    <property type="protein sequence ID" value="MBL6280485.1"/>
    <property type="molecule type" value="Genomic_DNA"/>
</dbReference>